<feature type="transmembrane region" description="Helical" evidence="1">
    <location>
        <begin position="48"/>
        <end position="68"/>
    </location>
</feature>
<evidence type="ECO:0000256" key="1">
    <source>
        <dbReference type="SAM" id="Phobius"/>
    </source>
</evidence>
<keyword evidence="1" id="KW-0472">Membrane</keyword>
<name>A0A2T2NG48_CORCC</name>
<sequence>MAARLRRTFQYPSESDDEDAVEAGMDEQDQETLISNLSTKDTSSTRSYTALLLVLPLAPILLYTPRLFAASTLLPSLAAILSLLASAYTLYFLPLPPIQVTIFDASDLKGKRGAAGKAISRDAQGRKAEEAERKPVPYLSEEAVELVARYIVPVNAALCAALALMEVWQGREWSEGVTIGGGYVPGVIMMVVMFARRELRTVDLGELEKLRYRSKGS</sequence>
<feature type="transmembrane region" description="Helical" evidence="1">
    <location>
        <begin position="177"/>
        <end position="195"/>
    </location>
</feature>
<dbReference type="AlphaFoldDB" id="A0A2T2NG48"/>
<dbReference type="EMBL" id="KZ678139">
    <property type="protein sequence ID" value="PSN64008.1"/>
    <property type="molecule type" value="Genomic_DNA"/>
</dbReference>
<evidence type="ECO:0000313" key="3">
    <source>
        <dbReference type="Proteomes" id="UP000240883"/>
    </source>
</evidence>
<keyword evidence="1" id="KW-1133">Transmembrane helix</keyword>
<organism evidence="2 3">
    <name type="scientific">Corynespora cassiicola Philippines</name>
    <dbReference type="NCBI Taxonomy" id="1448308"/>
    <lineage>
        <taxon>Eukaryota</taxon>
        <taxon>Fungi</taxon>
        <taxon>Dikarya</taxon>
        <taxon>Ascomycota</taxon>
        <taxon>Pezizomycotina</taxon>
        <taxon>Dothideomycetes</taxon>
        <taxon>Pleosporomycetidae</taxon>
        <taxon>Pleosporales</taxon>
        <taxon>Corynesporascaceae</taxon>
        <taxon>Corynespora</taxon>
    </lineage>
</organism>
<proteinExistence type="predicted"/>
<feature type="transmembrane region" description="Helical" evidence="1">
    <location>
        <begin position="147"/>
        <end position="165"/>
    </location>
</feature>
<reference evidence="2 3" key="1">
    <citation type="journal article" date="2018" name="Front. Microbiol.">
        <title>Genome-Wide Analysis of Corynespora cassiicola Leaf Fall Disease Putative Effectors.</title>
        <authorList>
            <person name="Lopez D."/>
            <person name="Ribeiro S."/>
            <person name="Label P."/>
            <person name="Fumanal B."/>
            <person name="Venisse J.S."/>
            <person name="Kohler A."/>
            <person name="de Oliveira R.R."/>
            <person name="Labutti K."/>
            <person name="Lipzen A."/>
            <person name="Lail K."/>
            <person name="Bauer D."/>
            <person name="Ohm R.A."/>
            <person name="Barry K.W."/>
            <person name="Spatafora J."/>
            <person name="Grigoriev I.V."/>
            <person name="Martin F.M."/>
            <person name="Pujade-Renaud V."/>
        </authorList>
    </citation>
    <scope>NUCLEOTIDE SEQUENCE [LARGE SCALE GENOMIC DNA]</scope>
    <source>
        <strain evidence="2 3">Philippines</strain>
    </source>
</reference>
<dbReference type="Proteomes" id="UP000240883">
    <property type="component" value="Unassembled WGS sequence"/>
</dbReference>
<gene>
    <name evidence="2" type="ORF">BS50DRAFT_576634</name>
</gene>
<accession>A0A2T2NG48</accession>
<evidence type="ECO:0000313" key="2">
    <source>
        <dbReference type="EMBL" id="PSN64008.1"/>
    </source>
</evidence>
<feature type="transmembrane region" description="Helical" evidence="1">
    <location>
        <begin position="74"/>
        <end position="93"/>
    </location>
</feature>
<dbReference type="OrthoDB" id="3358048at2759"/>
<keyword evidence="3" id="KW-1185">Reference proteome</keyword>
<protein>
    <submittedName>
        <fullName evidence="2">Uncharacterized protein</fullName>
    </submittedName>
</protein>
<keyword evidence="1" id="KW-0812">Transmembrane</keyword>